<accession>A0ABP8QAN7</accession>
<keyword evidence="3" id="KW-1185">Reference proteome</keyword>
<gene>
    <name evidence="2" type="ORF">GCM10023172_19290</name>
</gene>
<comment type="caution">
    <text evidence="2">The sequence shown here is derived from an EMBL/GenBank/DDBJ whole genome shotgun (WGS) entry which is preliminary data.</text>
</comment>
<evidence type="ECO:0000313" key="3">
    <source>
        <dbReference type="Proteomes" id="UP001501243"/>
    </source>
</evidence>
<name>A0ABP8QAN7_9BACT</name>
<dbReference type="Pfam" id="PF13668">
    <property type="entry name" value="Ferritin_2"/>
    <property type="match status" value="1"/>
</dbReference>
<dbReference type="SUPFAM" id="SSF47240">
    <property type="entry name" value="Ferritin-like"/>
    <property type="match status" value="1"/>
</dbReference>
<organism evidence="2 3">
    <name type="scientific">Hymenobacter ginsengisoli</name>
    <dbReference type="NCBI Taxonomy" id="1051626"/>
    <lineage>
        <taxon>Bacteria</taxon>
        <taxon>Pseudomonadati</taxon>
        <taxon>Bacteroidota</taxon>
        <taxon>Cytophagia</taxon>
        <taxon>Cytophagales</taxon>
        <taxon>Hymenobacteraceae</taxon>
        <taxon>Hymenobacter</taxon>
    </lineage>
</organism>
<protein>
    <recommendedName>
        <fullName evidence="4">Tat (Twin-arginine translocation) pathway signal sequence containing protein</fullName>
    </recommendedName>
</protein>
<proteinExistence type="predicted"/>
<dbReference type="EMBL" id="BAABGQ010000006">
    <property type="protein sequence ID" value="GAA4499921.1"/>
    <property type="molecule type" value="Genomic_DNA"/>
</dbReference>
<feature type="compositionally biased region" description="Low complexity" evidence="1">
    <location>
        <begin position="225"/>
        <end position="236"/>
    </location>
</feature>
<feature type="region of interest" description="Disordered" evidence="1">
    <location>
        <begin position="218"/>
        <end position="250"/>
    </location>
</feature>
<evidence type="ECO:0000313" key="2">
    <source>
        <dbReference type="EMBL" id="GAA4499921.1"/>
    </source>
</evidence>
<sequence>MPTSFSSEPQLREVEPDKPLHVPIKRRSFFMYAGATAGATALVLAGCSKSDSSPGTIDVGSGDAGILNYAYALEQLEAAFYAQIKTGGYYTGSTITAAEKQIFDDLALHEAIHRDFLKAALQANNITPLKDLMPDFSSINFGSRDQVLAAAQTFEDTGVAAYNGAGRFLTSNANLALAGKIVSVEARHAALIRDLRNYNKFVDSDVVNTFTPSAPATAGVYLGEGTPNSTPNTQGNGNPGPGQERSKRPPQILQAVNNYLADGSKLSANSFA</sequence>
<dbReference type="Proteomes" id="UP001501243">
    <property type="component" value="Unassembled WGS sequence"/>
</dbReference>
<evidence type="ECO:0008006" key="4">
    <source>
        <dbReference type="Google" id="ProtNLM"/>
    </source>
</evidence>
<dbReference type="InterPro" id="IPR009078">
    <property type="entry name" value="Ferritin-like_SF"/>
</dbReference>
<dbReference type="RefSeq" id="WP_236018586.1">
    <property type="nucleotide sequence ID" value="NZ_BAABGQ010000006.1"/>
</dbReference>
<reference evidence="3" key="1">
    <citation type="journal article" date="2019" name="Int. J. Syst. Evol. Microbiol.">
        <title>The Global Catalogue of Microorganisms (GCM) 10K type strain sequencing project: providing services to taxonomists for standard genome sequencing and annotation.</title>
        <authorList>
            <consortium name="The Broad Institute Genomics Platform"/>
            <consortium name="The Broad Institute Genome Sequencing Center for Infectious Disease"/>
            <person name="Wu L."/>
            <person name="Ma J."/>
        </authorList>
    </citation>
    <scope>NUCLEOTIDE SEQUENCE [LARGE SCALE GENOMIC DNA]</scope>
    <source>
        <strain evidence="3">JCM 17841</strain>
    </source>
</reference>
<evidence type="ECO:0000256" key="1">
    <source>
        <dbReference type="SAM" id="MobiDB-lite"/>
    </source>
</evidence>